<keyword evidence="3" id="KW-0812">Transmembrane</keyword>
<dbReference type="CDD" id="cd05230">
    <property type="entry name" value="UGD_SDR_e"/>
    <property type="match status" value="1"/>
</dbReference>
<proteinExistence type="predicted"/>
<dbReference type="GO" id="GO:0048040">
    <property type="term" value="F:UDP-glucuronate decarboxylase activity"/>
    <property type="evidence" value="ECO:0007669"/>
    <property type="project" value="TreeGrafter"/>
</dbReference>
<dbReference type="AlphaFoldDB" id="A0A841FGU9"/>
<dbReference type="GO" id="GO:0033320">
    <property type="term" value="P:UDP-D-xylose biosynthetic process"/>
    <property type="evidence" value="ECO:0007669"/>
    <property type="project" value="UniProtKB-UniPathway"/>
</dbReference>
<dbReference type="Pfam" id="PF01370">
    <property type="entry name" value="Epimerase"/>
    <property type="match status" value="1"/>
</dbReference>
<dbReference type="GO" id="GO:0070403">
    <property type="term" value="F:NAD+ binding"/>
    <property type="evidence" value="ECO:0007669"/>
    <property type="project" value="InterPro"/>
</dbReference>
<dbReference type="EMBL" id="JACHGT010000006">
    <property type="protein sequence ID" value="MBB6035094.1"/>
    <property type="molecule type" value="Genomic_DNA"/>
</dbReference>
<keyword evidence="7" id="KW-0520">NAD</keyword>
<reference evidence="14 15" key="1">
    <citation type="submission" date="2020-08" db="EMBL/GenBank/DDBJ databases">
        <title>Genomic Encyclopedia of Type Strains, Phase IV (KMG-IV): sequencing the most valuable type-strain genomes for metagenomic binning, comparative biology and taxonomic classification.</title>
        <authorList>
            <person name="Goeker M."/>
        </authorList>
    </citation>
    <scope>NUCLEOTIDE SEQUENCE [LARGE SCALE GENOMIC DNA]</scope>
    <source>
        <strain evidence="14 15">YIM 65646</strain>
    </source>
</reference>
<dbReference type="Gene3D" id="3.40.50.720">
    <property type="entry name" value="NAD(P)-binding Rossmann-like Domain"/>
    <property type="match status" value="1"/>
</dbReference>
<evidence type="ECO:0000256" key="8">
    <source>
        <dbReference type="ARBA" id="ARBA00023034"/>
    </source>
</evidence>
<keyword evidence="4" id="KW-0210">Decarboxylase</keyword>
<dbReference type="PANTHER" id="PTHR43078:SF6">
    <property type="entry name" value="UDP-GLUCURONIC ACID DECARBOXYLASE 1"/>
    <property type="match status" value="1"/>
</dbReference>
<dbReference type="SUPFAM" id="SSF51735">
    <property type="entry name" value="NAD(P)-binding Rossmann-fold domains"/>
    <property type="match status" value="1"/>
</dbReference>
<evidence type="ECO:0000256" key="6">
    <source>
        <dbReference type="ARBA" id="ARBA00022989"/>
    </source>
</evidence>
<dbReference type="InterPro" id="IPR044516">
    <property type="entry name" value="UXS-like"/>
</dbReference>
<evidence type="ECO:0000256" key="1">
    <source>
        <dbReference type="ARBA" id="ARBA00001911"/>
    </source>
</evidence>
<dbReference type="PANTHER" id="PTHR43078">
    <property type="entry name" value="UDP-GLUCURONIC ACID DECARBOXYLASE-RELATED"/>
    <property type="match status" value="1"/>
</dbReference>
<dbReference type="InterPro" id="IPR036291">
    <property type="entry name" value="NAD(P)-bd_dom_sf"/>
</dbReference>
<evidence type="ECO:0000256" key="11">
    <source>
        <dbReference type="ARBA" id="ARBA00023239"/>
    </source>
</evidence>
<dbReference type="Proteomes" id="UP000548476">
    <property type="component" value="Unassembled WGS sequence"/>
</dbReference>
<dbReference type="InterPro" id="IPR001509">
    <property type="entry name" value="Epimerase_deHydtase"/>
</dbReference>
<comment type="subcellular location">
    <subcellularLocation>
        <location evidence="2">Golgi apparatus membrane</location>
        <topology evidence="2">Single-pass type II membrane protein</topology>
    </subcellularLocation>
    <subcellularLocation>
        <location evidence="12">Golgi apparatus</location>
        <location evidence="12">Golgi stack membrane</location>
    </subcellularLocation>
</comment>
<feature type="domain" description="NAD-dependent epimerase/dehydratase" evidence="13">
    <location>
        <begin position="5"/>
        <end position="235"/>
    </location>
</feature>
<evidence type="ECO:0000256" key="10">
    <source>
        <dbReference type="ARBA" id="ARBA00023180"/>
    </source>
</evidence>
<accession>A0A841FGU9</accession>
<sequence>MTKRVLLTGGAGFIGSHLVRALLDRGDEVVAVDNLVTGRKENLPSHARFTFVEADVSDGIPAEGRFDAVLHFACPASPVDFERIPIEILRVDSLGTFHALDRAKADGARFLLASTSEVYGDPHVHPQPETYWGNVNPTGVRSVYDEAKRFSEAAAFAYQRHHGVDVGVVRIFNAYGPRMRADDGRAVPTFITQALRGEPLTVTGDGAQTRSLCFIDDLVRGILLLLDSGESGPMNCGTSYEITMTELAETIIRLAGGTSTVKYVPRPADDPRQRRPDLSLIRQRLGYEPLVTLEDGLQATIDYFRSDISAISRA</sequence>
<evidence type="ECO:0000256" key="5">
    <source>
        <dbReference type="ARBA" id="ARBA00022968"/>
    </source>
</evidence>
<evidence type="ECO:0000256" key="7">
    <source>
        <dbReference type="ARBA" id="ARBA00023027"/>
    </source>
</evidence>
<dbReference type="RefSeq" id="WP_184787970.1">
    <property type="nucleotide sequence ID" value="NZ_BONT01000007.1"/>
</dbReference>
<evidence type="ECO:0000256" key="9">
    <source>
        <dbReference type="ARBA" id="ARBA00023136"/>
    </source>
</evidence>
<name>A0A841FGU9_9ACTN</name>
<dbReference type="FunFam" id="3.40.50.720:FF:000065">
    <property type="entry name" value="UDP-glucuronic acid decarboxylase 1"/>
    <property type="match status" value="1"/>
</dbReference>
<gene>
    <name evidence="14" type="ORF">HNR73_002951</name>
</gene>
<keyword evidence="10" id="KW-0325">Glycoprotein</keyword>
<dbReference type="GO" id="GO:0005737">
    <property type="term" value="C:cytoplasm"/>
    <property type="evidence" value="ECO:0007669"/>
    <property type="project" value="TreeGrafter"/>
</dbReference>
<organism evidence="14 15">
    <name type="scientific">Phytomonospora endophytica</name>
    <dbReference type="NCBI Taxonomy" id="714109"/>
    <lineage>
        <taxon>Bacteria</taxon>
        <taxon>Bacillati</taxon>
        <taxon>Actinomycetota</taxon>
        <taxon>Actinomycetes</taxon>
        <taxon>Micromonosporales</taxon>
        <taxon>Micromonosporaceae</taxon>
        <taxon>Phytomonospora</taxon>
    </lineage>
</organism>
<keyword evidence="15" id="KW-1185">Reference proteome</keyword>
<comment type="cofactor">
    <cofactor evidence="1">
        <name>NAD(+)</name>
        <dbReference type="ChEBI" id="CHEBI:57540"/>
    </cofactor>
</comment>
<keyword evidence="8" id="KW-0333">Golgi apparatus</keyword>
<protein>
    <submittedName>
        <fullName evidence="14">dTDP-glucose 4,6-dehydratase</fullName>
        <ecNumber evidence="14">4.2.1.46</ecNumber>
    </submittedName>
</protein>
<evidence type="ECO:0000259" key="13">
    <source>
        <dbReference type="Pfam" id="PF01370"/>
    </source>
</evidence>
<keyword evidence="9" id="KW-0472">Membrane</keyword>
<comment type="caution">
    <text evidence="14">The sequence shown here is derived from an EMBL/GenBank/DDBJ whole genome shotgun (WGS) entry which is preliminary data.</text>
</comment>
<dbReference type="GO" id="GO:0042732">
    <property type="term" value="P:D-xylose metabolic process"/>
    <property type="evidence" value="ECO:0007669"/>
    <property type="project" value="InterPro"/>
</dbReference>
<evidence type="ECO:0000256" key="4">
    <source>
        <dbReference type="ARBA" id="ARBA00022793"/>
    </source>
</evidence>
<keyword evidence="6" id="KW-1133">Transmembrane helix</keyword>
<keyword evidence="11 14" id="KW-0456">Lyase</keyword>
<evidence type="ECO:0000256" key="3">
    <source>
        <dbReference type="ARBA" id="ARBA00022692"/>
    </source>
</evidence>
<evidence type="ECO:0000256" key="2">
    <source>
        <dbReference type="ARBA" id="ARBA00004323"/>
    </source>
</evidence>
<dbReference type="EC" id="4.2.1.46" evidence="14"/>
<evidence type="ECO:0000256" key="12">
    <source>
        <dbReference type="ARBA" id="ARBA00037859"/>
    </source>
</evidence>
<dbReference type="UniPathway" id="UPA00796">
    <property type="reaction ID" value="UER00771"/>
</dbReference>
<evidence type="ECO:0000313" key="14">
    <source>
        <dbReference type="EMBL" id="MBB6035094.1"/>
    </source>
</evidence>
<evidence type="ECO:0000313" key="15">
    <source>
        <dbReference type="Proteomes" id="UP000548476"/>
    </source>
</evidence>
<keyword evidence="5" id="KW-0735">Signal-anchor</keyword>
<dbReference type="GO" id="GO:0008460">
    <property type="term" value="F:dTDP-glucose 4,6-dehydratase activity"/>
    <property type="evidence" value="ECO:0007669"/>
    <property type="project" value="UniProtKB-EC"/>
</dbReference>